<feature type="compositionally biased region" description="Low complexity" evidence="2">
    <location>
        <begin position="366"/>
        <end position="393"/>
    </location>
</feature>
<gene>
    <name evidence="4" type="ORF">CYD53_107117</name>
</gene>
<feature type="compositionally biased region" description="Low complexity" evidence="2">
    <location>
        <begin position="401"/>
        <end position="410"/>
    </location>
</feature>
<dbReference type="Gene3D" id="3.40.1520.20">
    <property type="match status" value="4"/>
</dbReference>
<keyword evidence="5" id="KW-1185">Reference proteome</keyword>
<dbReference type="PANTHER" id="PTHR30329:SF21">
    <property type="entry name" value="LIPOPROTEIN YIAD-RELATED"/>
    <property type="match status" value="1"/>
</dbReference>
<dbReference type="InterPro" id="IPR006665">
    <property type="entry name" value="OmpA-like"/>
</dbReference>
<dbReference type="GO" id="GO:0016020">
    <property type="term" value="C:membrane"/>
    <property type="evidence" value="ECO:0007669"/>
    <property type="project" value="UniProtKB-UniRule"/>
</dbReference>
<dbReference type="PROSITE" id="PS51123">
    <property type="entry name" value="OMPA_2"/>
    <property type="match status" value="1"/>
</dbReference>
<dbReference type="OrthoDB" id="5525824at2"/>
<evidence type="ECO:0000256" key="2">
    <source>
        <dbReference type="SAM" id="MobiDB-lite"/>
    </source>
</evidence>
<dbReference type="InterPro" id="IPR050330">
    <property type="entry name" value="Bact_OuterMem_StrucFunc"/>
</dbReference>
<dbReference type="CDD" id="cd07185">
    <property type="entry name" value="OmpA_C-like"/>
    <property type="match status" value="1"/>
</dbReference>
<proteinExistence type="predicted"/>
<protein>
    <submittedName>
        <fullName evidence="4">OmpA family protein</fullName>
    </submittedName>
</protein>
<dbReference type="Proteomes" id="UP000236919">
    <property type="component" value="Unassembled WGS sequence"/>
</dbReference>
<keyword evidence="1" id="KW-0472">Membrane</keyword>
<comment type="caution">
    <text evidence="4">The sequence shown here is derived from an EMBL/GenBank/DDBJ whole genome shotgun (WGS) entry which is preliminary data.</text>
</comment>
<name>A0A2S4M9G1_9HYPH</name>
<feature type="region of interest" description="Disordered" evidence="2">
    <location>
        <begin position="352"/>
        <end position="410"/>
    </location>
</feature>
<dbReference type="PANTHER" id="PTHR30329">
    <property type="entry name" value="STATOR ELEMENT OF FLAGELLAR MOTOR COMPLEX"/>
    <property type="match status" value="1"/>
</dbReference>
<organism evidence="4 5">
    <name type="scientific">Bosea psychrotolerans</name>
    <dbReference type="NCBI Taxonomy" id="1871628"/>
    <lineage>
        <taxon>Bacteria</taxon>
        <taxon>Pseudomonadati</taxon>
        <taxon>Pseudomonadota</taxon>
        <taxon>Alphaproteobacteria</taxon>
        <taxon>Hyphomicrobiales</taxon>
        <taxon>Boseaceae</taxon>
        <taxon>Bosea</taxon>
    </lineage>
</organism>
<evidence type="ECO:0000313" key="4">
    <source>
        <dbReference type="EMBL" id="POR51334.1"/>
    </source>
</evidence>
<reference evidence="4 5" key="1">
    <citation type="submission" date="2018-01" db="EMBL/GenBank/DDBJ databases">
        <title>Genomic Encyclopedia of Type Strains, Phase III (KMG-III): the genomes of soil and plant-associated and newly described type strains.</title>
        <authorList>
            <person name="Whitman W."/>
        </authorList>
    </citation>
    <scope>NUCLEOTIDE SEQUENCE [LARGE SCALE GENOMIC DNA]</scope>
    <source>
        <strain evidence="4 5">1131</strain>
    </source>
</reference>
<dbReference type="InterPro" id="IPR036737">
    <property type="entry name" value="OmpA-like_sf"/>
</dbReference>
<dbReference type="SUPFAM" id="SSF103088">
    <property type="entry name" value="OmpA-like"/>
    <property type="match status" value="1"/>
</dbReference>
<dbReference type="Gene3D" id="3.30.1330.60">
    <property type="entry name" value="OmpA-like domain"/>
    <property type="match status" value="1"/>
</dbReference>
<dbReference type="Pfam" id="PF00691">
    <property type="entry name" value="OmpA"/>
    <property type="match status" value="1"/>
</dbReference>
<sequence>MGQPLRWLWGLAPLALLWGMGNLALDDAIQSDVGNRAMLAASSAAGQAPGARPIVAQVVGRDVSVSGEALSADGAAKAMAQLRSEFGVRRALGGLSQAVAQRPYSWSATRQGGVVTLSGSVPDEATATANVAAAGAALPGVRVEDRQSLAFGAPVGFAEMTRTVLAELPKLSSGKVALDDGRFCIEGSAATPDAFLALKSALPNLAKAGFQPVDCALEPPVVAPYRWSAERVVDGSVTVTGSYPSEDIRRQFQALLRRNFPEPTPLNDLTKPALGAPAAFLAKVTRAIGDLARLRNGKAELIGDAYELTGAGPDNFETCQALRLLVAQLDGPDSVAKATIACPAAPPPAPLPAPVLPAPAEPAPTPETTSVPPASAPAGSAADAAQGPAQGSAQGAGQGPAQGSAQPATAVPPAVVAPAPVILRWQAEKSEQGLVVSGLVRDEANRAALRAASDLANAGPLDDRTTEEPNLMATPDYASATRFAFELLGSMTRGTVSLDRSELAVSGEVADEAGLRALEAALARQPMPAGLSLKPGTAAGQVAVRPYGLRLTVDKSGVSMTGYLPDARAREDLLALVEASSLRGKVSDSSTLLPGAPAGFAAAAHVALVNLLRLDLGSASLSEDGAVIQGLTCRDLIKSEVETSAATAPGPLKVSASVGLRQTGCVIDPPNTCQNDLDALTKRNTVLFAQGTAVVPLDPTTERVIAEAFAILKQCPASRVVIEGHANRDGEWRGFNNLDLSERRALRVRDELVRRGIDPAQLTVAGFGTDRPLVPHGAPDARVMNRRVQFTVAK</sequence>
<dbReference type="RefSeq" id="WP_146055921.1">
    <property type="nucleotide sequence ID" value="NZ_PQFZ01000007.1"/>
</dbReference>
<dbReference type="EMBL" id="PQFZ01000007">
    <property type="protein sequence ID" value="POR51334.1"/>
    <property type="molecule type" value="Genomic_DNA"/>
</dbReference>
<evidence type="ECO:0000313" key="5">
    <source>
        <dbReference type="Proteomes" id="UP000236919"/>
    </source>
</evidence>
<accession>A0A2S4M9G1</accession>
<evidence type="ECO:0000259" key="3">
    <source>
        <dbReference type="PROSITE" id="PS51123"/>
    </source>
</evidence>
<dbReference type="AlphaFoldDB" id="A0A2S4M9G1"/>
<feature type="domain" description="OmpA-like" evidence="3">
    <location>
        <begin position="675"/>
        <end position="794"/>
    </location>
</feature>
<feature type="compositionally biased region" description="Pro residues" evidence="2">
    <location>
        <begin position="352"/>
        <end position="365"/>
    </location>
</feature>
<evidence type="ECO:0000256" key="1">
    <source>
        <dbReference type="PROSITE-ProRule" id="PRU00473"/>
    </source>
</evidence>